<dbReference type="EMBL" id="AY090559">
    <property type="protein sequence ID" value="AAM08082.1"/>
    <property type="molecule type" value="Genomic_DNA"/>
</dbReference>
<proteinExistence type="predicted"/>
<reference evidence="2" key="3">
    <citation type="submission" date="2002-03" db="EMBL/GenBank/DDBJ databases">
        <authorList>
            <person name="Boeltner D."/>
            <person name="MacMahon C."/>
            <person name="Pembroke J.T."/>
            <person name="Strike P."/>
            <person name="Osborn A.M."/>
        </authorList>
    </citation>
    <scope>NUCLEOTIDE SEQUENCE</scope>
</reference>
<reference evidence="2" key="1">
    <citation type="journal article" date="2002" name="Cell. Mol. Life Sci.">
        <title>The role of conjugative transposons in the Enterobacteriaceae.</title>
        <authorList>
            <person name="Pembroke J.T."/>
            <person name="MacMahon C."/>
            <person name="McGrath B."/>
        </authorList>
    </citation>
    <scope>NUCLEOTIDE SEQUENCE</scope>
</reference>
<feature type="transmembrane region" description="Helical" evidence="1">
    <location>
        <begin position="46"/>
        <end position="68"/>
    </location>
</feature>
<organism evidence="2">
    <name type="scientific">Providencia rettgeri</name>
    <dbReference type="NCBI Taxonomy" id="587"/>
    <lineage>
        <taxon>Bacteria</taxon>
        <taxon>Pseudomonadati</taxon>
        <taxon>Pseudomonadota</taxon>
        <taxon>Gammaproteobacteria</taxon>
        <taxon>Enterobacterales</taxon>
        <taxon>Morganellaceae</taxon>
        <taxon>Providencia</taxon>
    </lineage>
</organism>
<keyword evidence="1" id="KW-1133">Transmembrane helix</keyword>
<keyword evidence="1" id="KW-0472">Membrane</keyword>
<name>Q8RKX3_PRORE</name>
<sequence length="103" mass="11942">MGALPIHLHHKSSPINTRYHSSNFYLSLMMPQSLGLTRKSGSYAKAFYWMRSVYCWTIVSVLGCARMCCRGFKMTKLRHFAFVFARWLRLSILMCFVSPSCGY</sequence>
<reference evidence="2" key="2">
    <citation type="journal article" date="2002" name="J. Bacteriol.">
        <title>R391: a conjugative integrating mosaic comprised of phage, plasmid, and transposon elements.</title>
        <authorList>
            <person name="Boeltner D."/>
            <person name="MacMahon C."/>
            <person name="Pembroke J.T."/>
            <person name="Strike P."/>
            <person name="Osborn A.M."/>
        </authorList>
    </citation>
    <scope>NUCLEOTIDE SEQUENCE</scope>
</reference>
<accession>Q8RKX3</accession>
<evidence type="ECO:0000313" key="2">
    <source>
        <dbReference type="EMBL" id="AAM08082.1"/>
    </source>
</evidence>
<evidence type="ECO:0000256" key="1">
    <source>
        <dbReference type="SAM" id="Phobius"/>
    </source>
</evidence>
<protein>
    <submittedName>
        <fullName evidence="2">Uncharacterized protein</fullName>
    </submittedName>
</protein>
<dbReference type="AlphaFoldDB" id="Q8RKX3"/>
<keyword evidence="1" id="KW-0812">Transmembrane</keyword>